<dbReference type="Pfam" id="PF13560">
    <property type="entry name" value="HTH_31"/>
    <property type="match status" value="1"/>
</dbReference>
<dbReference type="InterPro" id="IPR001387">
    <property type="entry name" value="Cro/C1-type_HTH"/>
</dbReference>
<gene>
    <name evidence="2" type="ORF">Nans01_37880</name>
</gene>
<evidence type="ECO:0000313" key="2">
    <source>
        <dbReference type="EMBL" id="GLU49437.1"/>
    </source>
</evidence>
<name>A0A9W6P9E0_9ACTN</name>
<evidence type="ECO:0000259" key="1">
    <source>
        <dbReference type="PROSITE" id="PS50943"/>
    </source>
</evidence>
<dbReference type="RefSeq" id="WP_285760969.1">
    <property type="nucleotide sequence ID" value="NZ_BSQG01000007.1"/>
</dbReference>
<dbReference type="Gene3D" id="1.10.260.40">
    <property type="entry name" value="lambda repressor-like DNA-binding domains"/>
    <property type="match status" value="1"/>
</dbReference>
<dbReference type="Proteomes" id="UP001165092">
    <property type="component" value="Unassembled WGS sequence"/>
</dbReference>
<dbReference type="Pfam" id="PF19054">
    <property type="entry name" value="DUF5753"/>
    <property type="match status" value="1"/>
</dbReference>
<dbReference type="SUPFAM" id="SSF47413">
    <property type="entry name" value="lambda repressor-like DNA-binding domains"/>
    <property type="match status" value="1"/>
</dbReference>
<dbReference type="AlphaFoldDB" id="A0A9W6P9E0"/>
<dbReference type="InterPro" id="IPR010982">
    <property type="entry name" value="Lambda_DNA-bd_dom_sf"/>
</dbReference>
<dbReference type="PROSITE" id="PS50943">
    <property type="entry name" value="HTH_CROC1"/>
    <property type="match status" value="1"/>
</dbReference>
<sequence length="285" mass="32721">MVSRKAPTPTLRSRWLGSRLRQLREESGLSIEEVADYLQRNMGTVSRFENGIYPVRRPDMQAMLTLYGVNEPRRRETLTGLSESVWRTGWWDGYADDFREFVDFVWLEEQADEQLLFDNTVLPGLLQTEDYARAVIEAAEFDGSAEYIERGVALRMERQKILDRRNLRIRSIIDEALLHRQAGGPEIMRDQLRHLLACAQRPSVQLRVLPFSAGMHASPTGSFILFKMAEPYPEVTCVETLKGALYIELPDSEAVAERYDRLWEVSLGQEESAALIAARIEERAL</sequence>
<dbReference type="InterPro" id="IPR043917">
    <property type="entry name" value="DUF5753"/>
</dbReference>
<dbReference type="CDD" id="cd00093">
    <property type="entry name" value="HTH_XRE"/>
    <property type="match status" value="1"/>
</dbReference>
<accession>A0A9W6P9E0</accession>
<organism evidence="2 3">
    <name type="scientific">Nocardiopsis ansamitocini</name>
    <dbReference type="NCBI Taxonomy" id="1670832"/>
    <lineage>
        <taxon>Bacteria</taxon>
        <taxon>Bacillati</taxon>
        <taxon>Actinomycetota</taxon>
        <taxon>Actinomycetes</taxon>
        <taxon>Streptosporangiales</taxon>
        <taxon>Nocardiopsidaceae</taxon>
        <taxon>Nocardiopsis</taxon>
    </lineage>
</organism>
<comment type="caution">
    <text evidence="2">The sequence shown here is derived from an EMBL/GenBank/DDBJ whole genome shotgun (WGS) entry which is preliminary data.</text>
</comment>
<reference evidence="2" key="1">
    <citation type="submission" date="2023-02" db="EMBL/GenBank/DDBJ databases">
        <title>Nocardiopsis ansamitocini NBRC 112285.</title>
        <authorList>
            <person name="Ichikawa N."/>
            <person name="Sato H."/>
            <person name="Tonouchi N."/>
        </authorList>
    </citation>
    <scope>NUCLEOTIDE SEQUENCE</scope>
    <source>
        <strain evidence="2">NBRC 112285</strain>
    </source>
</reference>
<feature type="domain" description="HTH cro/C1-type" evidence="1">
    <location>
        <begin position="20"/>
        <end position="74"/>
    </location>
</feature>
<dbReference type="EMBL" id="BSQG01000007">
    <property type="protein sequence ID" value="GLU49437.1"/>
    <property type="molecule type" value="Genomic_DNA"/>
</dbReference>
<dbReference type="GO" id="GO:0003677">
    <property type="term" value="F:DNA binding"/>
    <property type="evidence" value="ECO:0007669"/>
    <property type="project" value="InterPro"/>
</dbReference>
<evidence type="ECO:0000313" key="3">
    <source>
        <dbReference type="Proteomes" id="UP001165092"/>
    </source>
</evidence>
<keyword evidence="3" id="KW-1185">Reference proteome</keyword>
<protein>
    <submittedName>
        <fullName evidence="2">Transcriptional regulator</fullName>
    </submittedName>
</protein>
<proteinExistence type="predicted"/>
<dbReference type="SMART" id="SM00530">
    <property type="entry name" value="HTH_XRE"/>
    <property type="match status" value="1"/>
</dbReference>